<name>A0A6A4GG44_9AGAR</name>
<dbReference type="PROSITE" id="PS50879">
    <property type="entry name" value="RNASE_H_1"/>
    <property type="match status" value="1"/>
</dbReference>
<evidence type="ECO:0000259" key="8">
    <source>
        <dbReference type="PROSITE" id="PS50879"/>
    </source>
</evidence>
<dbReference type="InterPro" id="IPR050092">
    <property type="entry name" value="RNase_H"/>
</dbReference>
<dbReference type="AlphaFoldDB" id="A0A6A4GG44"/>
<dbReference type="GO" id="GO:0046872">
    <property type="term" value="F:metal ion binding"/>
    <property type="evidence" value="ECO:0007669"/>
    <property type="project" value="UniProtKB-KW"/>
</dbReference>
<comment type="catalytic activity">
    <reaction evidence="1">
        <text>Endonucleolytic cleavage to 5'-phosphomonoester.</text>
        <dbReference type="EC" id="3.1.26.4"/>
    </reaction>
</comment>
<keyword evidence="10" id="KW-1185">Reference proteome</keyword>
<evidence type="ECO:0000256" key="3">
    <source>
        <dbReference type="ARBA" id="ARBA00012180"/>
    </source>
</evidence>
<keyword evidence="5" id="KW-0479">Metal-binding</keyword>
<dbReference type="InterPro" id="IPR002156">
    <property type="entry name" value="RNaseH_domain"/>
</dbReference>
<dbReference type="Proteomes" id="UP000799118">
    <property type="component" value="Unassembled WGS sequence"/>
</dbReference>
<dbReference type="GO" id="GO:0043137">
    <property type="term" value="P:DNA replication, removal of RNA primer"/>
    <property type="evidence" value="ECO:0007669"/>
    <property type="project" value="TreeGrafter"/>
</dbReference>
<dbReference type="SUPFAM" id="SSF53098">
    <property type="entry name" value="Ribonuclease H-like"/>
    <property type="match status" value="1"/>
</dbReference>
<accession>A0A6A4GG44</accession>
<sequence>MGEEKNTHLPINNWDPDDSNGIITVFTDGSSGVGIYCAEDKSLNCAIRIPDELEQTNQTGEIIGIKEAGEKVDKETELRINGLTTNLQKWEDRGYIGVANAREFQVTTAILRQQRAKTSLQWIKGHVGIKGNEKADGLANEGQLKETADKIDLSIKKSYEMSGAKLKVITQLTAAKAIWIRKMNSVQYHKALDRRDTRCRVGRAKWCVNNINGMEHSDKLLGKSIHHKDFSRPFQYFLWMTIHNGYKVGDYWRNIPTMEHQAEYHHCRVNESMEHLLLECEASGQARSQKGVGWISPDFGTILGCGLIKIKDSEGKHKPGDSRLYQILVSESTHLIWKMRCDRVKNGKQPPLDREIECCWQQTIQNRLELDCLLISPKFNKAKMSKCVVRNTWKDVLAKKDDLPEEWIQGDGILVGI</sequence>
<dbReference type="GO" id="GO:0003676">
    <property type="term" value="F:nucleic acid binding"/>
    <property type="evidence" value="ECO:0007669"/>
    <property type="project" value="InterPro"/>
</dbReference>
<dbReference type="Gene3D" id="3.30.420.10">
    <property type="entry name" value="Ribonuclease H-like superfamily/Ribonuclease H"/>
    <property type="match status" value="1"/>
</dbReference>
<evidence type="ECO:0000256" key="6">
    <source>
        <dbReference type="ARBA" id="ARBA00022759"/>
    </source>
</evidence>
<keyword evidence="7" id="KW-0378">Hydrolase</keyword>
<protein>
    <recommendedName>
        <fullName evidence="3">ribonuclease H</fullName>
        <ecNumber evidence="3">3.1.26.4</ecNumber>
    </recommendedName>
</protein>
<keyword evidence="4" id="KW-0540">Nuclease</keyword>
<proteinExistence type="inferred from homology"/>
<reference evidence="9" key="1">
    <citation type="journal article" date="2019" name="Environ. Microbiol.">
        <title>Fungal ecological strategies reflected in gene transcription - a case study of two litter decomposers.</title>
        <authorList>
            <person name="Barbi F."/>
            <person name="Kohler A."/>
            <person name="Barry K."/>
            <person name="Baskaran P."/>
            <person name="Daum C."/>
            <person name="Fauchery L."/>
            <person name="Ihrmark K."/>
            <person name="Kuo A."/>
            <person name="LaButti K."/>
            <person name="Lipzen A."/>
            <person name="Morin E."/>
            <person name="Grigoriev I.V."/>
            <person name="Henrissat B."/>
            <person name="Lindahl B."/>
            <person name="Martin F."/>
        </authorList>
    </citation>
    <scope>NUCLEOTIDE SEQUENCE</scope>
    <source>
        <strain evidence="9">JB14</strain>
    </source>
</reference>
<evidence type="ECO:0000256" key="1">
    <source>
        <dbReference type="ARBA" id="ARBA00000077"/>
    </source>
</evidence>
<comment type="similarity">
    <text evidence="2">Belongs to the RNase H family.</text>
</comment>
<dbReference type="InterPro" id="IPR012337">
    <property type="entry name" value="RNaseH-like_sf"/>
</dbReference>
<evidence type="ECO:0000313" key="9">
    <source>
        <dbReference type="EMBL" id="KAE9384357.1"/>
    </source>
</evidence>
<gene>
    <name evidence="9" type="ORF">BT96DRAFT_960906</name>
</gene>
<feature type="domain" description="RNase H type-1" evidence="8">
    <location>
        <begin position="19"/>
        <end position="144"/>
    </location>
</feature>
<evidence type="ECO:0000313" key="10">
    <source>
        <dbReference type="Proteomes" id="UP000799118"/>
    </source>
</evidence>
<dbReference type="Pfam" id="PF00075">
    <property type="entry name" value="RNase_H"/>
    <property type="match status" value="1"/>
</dbReference>
<evidence type="ECO:0000256" key="2">
    <source>
        <dbReference type="ARBA" id="ARBA00005300"/>
    </source>
</evidence>
<evidence type="ECO:0000256" key="4">
    <source>
        <dbReference type="ARBA" id="ARBA00022722"/>
    </source>
</evidence>
<dbReference type="PANTHER" id="PTHR10642:SF26">
    <property type="entry name" value="RIBONUCLEASE H1"/>
    <property type="match status" value="1"/>
</dbReference>
<organism evidence="9 10">
    <name type="scientific">Gymnopus androsaceus JB14</name>
    <dbReference type="NCBI Taxonomy" id="1447944"/>
    <lineage>
        <taxon>Eukaryota</taxon>
        <taxon>Fungi</taxon>
        <taxon>Dikarya</taxon>
        <taxon>Basidiomycota</taxon>
        <taxon>Agaricomycotina</taxon>
        <taxon>Agaricomycetes</taxon>
        <taxon>Agaricomycetidae</taxon>
        <taxon>Agaricales</taxon>
        <taxon>Marasmiineae</taxon>
        <taxon>Omphalotaceae</taxon>
        <taxon>Gymnopus</taxon>
    </lineage>
</organism>
<dbReference type="OrthoDB" id="2752996at2759"/>
<evidence type="ECO:0000256" key="5">
    <source>
        <dbReference type="ARBA" id="ARBA00022723"/>
    </source>
</evidence>
<dbReference type="GO" id="GO:0004523">
    <property type="term" value="F:RNA-DNA hybrid ribonuclease activity"/>
    <property type="evidence" value="ECO:0007669"/>
    <property type="project" value="UniProtKB-EC"/>
</dbReference>
<keyword evidence="6" id="KW-0255">Endonuclease</keyword>
<dbReference type="EC" id="3.1.26.4" evidence="3"/>
<dbReference type="EMBL" id="ML770162">
    <property type="protein sequence ID" value="KAE9384357.1"/>
    <property type="molecule type" value="Genomic_DNA"/>
</dbReference>
<dbReference type="InterPro" id="IPR036397">
    <property type="entry name" value="RNaseH_sf"/>
</dbReference>
<dbReference type="PANTHER" id="PTHR10642">
    <property type="entry name" value="RIBONUCLEASE H1"/>
    <property type="match status" value="1"/>
</dbReference>
<evidence type="ECO:0000256" key="7">
    <source>
        <dbReference type="ARBA" id="ARBA00022801"/>
    </source>
</evidence>